<reference evidence="1" key="1">
    <citation type="submission" date="2016-11" db="EMBL/GenBank/DDBJ databases">
        <title>The genome sequence of Colletotrichum cuscutae.</title>
        <authorList>
            <person name="Baroncelli R."/>
        </authorList>
    </citation>
    <scope>NUCLEOTIDE SEQUENCE</scope>
    <source>
        <strain evidence="1">IMI 304802</strain>
    </source>
</reference>
<organism evidence="1 2">
    <name type="scientific">Colletotrichum cuscutae</name>
    <dbReference type="NCBI Taxonomy" id="1209917"/>
    <lineage>
        <taxon>Eukaryota</taxon>
        <taxon>Fungi</taxon>
        <taxon>Dikarya</taxon>
        <taxon>Ascomycota</taxon>
        <taxon>Pezizomycotina</taxon>
        <taxon>Sordariomycetes</taxon>
        <taxon>Hypocreomycetidae</taxon>
        <taxon>Glomerellales</taxon>
        <taxon>Glomerellaceae</taxon>
        <taxon>Colletotrichum</taxon>
        <taxon>Colletotrichum acutatum species complex</taxon>
    </lineage>
</organism>
<dbReference type="Proteomes" id="UP001239213">
    <property type="component" value="Unassembled WGS sequence"/>
</dbReference>
<protein>
    <submittedName>
        <fullName evidence="1">Uncharacterized protein</fullName>
    </submittedName>
</protein>
<evidence type="ECO:0000313" key="1">
    <source>
        <dbReference type="EMBL" id="KAK1492145.1"/>
    </source>
</evidence>
<sequence length="188" mass="21192">MTDFMWRQVPIEETQCCLRQLVQTADEDRIRSIFAKFLTAPTELPDQKTEAADTLCEVFGIARLIETNGRKPYEVWCASNDIMREAEICFEGNEEKSWFLADSIPSGIEVGEEAMAMRKQVKIFEASEPKLSELTLLGFNPMPSPRNRAFVVRNGVRNANAQPTLRPCGRTTPEQVTSYAHIGAVLYG</sequence>
<accession>A0AAI9YAC7</accession>
<comment type="caution">
    <text evidence="1">The sequence shown here is derived from an EMBL/GenBank/DDBJ whole genome shotgun (WGS) entry which is preliminary data.</text>
</comment>
<gene>
    <name evidence="1" type="ORF">CCUS01_14106</name>
</gene>
<dbReference type="AlphaFoldDB" id="A0AAI9YAC7"/>
<name>A0AAI9YAC7_9PEZI</name>
<evidence type="ECO:0000313" key="2">
    <source>
        <dbReference type="Proteomes" id="UP001239213"/>
    </source>
</evidence>
<keyword evidence="2" id="KW-1185">Reference proteome</keyword>
<proteinExistence type="predicted"/>
<dbReference type="EMBL" id="MPDP01000031">
    <property type="protein sequence ID" value="KAK1492145.1"/>
    <property type="molecule type" value="Genomic_DNA"/>
</dbReference>